<dbReference type="AlphaFoldDB" id="A0A412FMV1"/>
<name>A0A412FMV1_9BACE</name>
<protein>
    <submittedName>
        <fullName evidence="1">Uncharacterized protein</fullName>
    </submittedName>
</protein>
<comment type="caution">
    <text evidence="1">The sequence shown here is derived from an EMBL/GenBank/DDBJ whole genome shotgun (WGS) entry which is preliminary data.</text>
</comment>
<organism evidence="1 2">
    <name type="scientific">Bacteroides caccae</name>
    <dbReference type="NCBI Taxonomy" id="47678"/>
    <lineage>
        <taxon>Bacteria</taxon>
        <taxon>Pseudomonadati</taxon>
        <taxon>Bacteroidota</taxon>
        <taxon>Bacteroidia</taxon>
        <taxon>Bacteroidales</taxon>
        <taxon>Bacteroidaceae</taxon>
        <taxon>Bacteroides</taxon>
    </lineage>
</organism>
<proteinExistence type="predicted"/>
<dbReference type="Proteomes" id="UP000284205">
    <property type="component" value="Unassembled WGS sequence"/>
</dbReference>
<gene>
    <name evidence="1" type="ORF">DWY26_14415</name>
</gene>
<accession>A0A412FMV1</accession>
<reference evidence="1 2" key="1">
    <citation type="submission" date="2018-08" db="EMBL/GenBank/DDBJ databases">
        <title>A genome reference for cultivated species of the human gut microbiota.</title>
        <authorList>
            <person name="Zou Y."/>
            <person name="Xue W."/>
            <person name="Luo G."/>
        </authorList>
    </citation>
    <scope>NUCLEOTIDE SEQUENCE [LARGE SCALE GENOMIC DNA]</scope>
    <source>
        <strain evidence="1 2">AF24-29LB</strain>
    </source>
</reference>
<evidence type="ECO:0000313" key="1">
    <source>
        <dbReference type="EMBL" id="RGR69488.1"/>
    </source>
</evidence>
<evidence type="ECO:0000313" key="2">
    <source>
        <dbReference type="Proteomes" id="UP000284205"/>
    </source>
</evidence>
<sequence>MIISGKTREFFGERTEYGFPVLVRIMRHRSASPAKSQAFPQLGKAEPARFLGGKITQGFFCLKPAGLERDTVRTSELPSKRTWPAERTMMPVAQGWMKSANYRHYSGLVPKFCNQ</sequence>
<dbReference type="EMBL" id="QRUO01000013">
    <property type="protein sequence ID" value="RGR69488.1"/>
    <property type="molecule type" value="Genomic_DNA"/>
</dbReference>